<dbReference type="InterPro" id="IPR036609">
    <property type="entry name" value="LCCL_sf"/>
</dbReference>
<evidence type="ECO:0000313" key="4">
    <source>
        <dbReference type="EMBL" id="KAH0631249.1"/>
    </source>
</evidence>
<organism evidence="4 5">
    <name type="scientific">Phrynosoma platyrhinos</name>
    <name type="common">Desert horned lizard</name>
    <dbReference type="NCBI Taxonomy" id="52577"/>
    <lineage>
        <taxon>Eukaryota</taxon>
        <taxon>Metazoa</taxon>
        <taxon>Chordata</taxon>
        <taxon>Craniata</taxon>
        <taxon>Vertebrata</taxon>
        <taxon>Euteleostomi</taxon>
        <taxon>Lepidosauria</taxon>
        <taxon>Squamata</taxon>
        <taxon>Bifurcata</taxon>
        <taxon>Unidentata</taxon>
        <taxon>Episquamata</taxon>
        <taxon>Toxicofera</taxon>
        <taxon>Iguania</taxon>
        <taxon>Phrynosomatidae</taxon>
        <taxon>Phrynosomatinae</taxon>
        <taxon>Phrynosoma</taxon>
    </lineage>
</organism>
<reference evidence="4 5" key="1">
    <citation type="journal article" date="2022" name="Gigascience">
        <title>A chromosome-level genome assembly and annotation of the desert horned lizard, Phrynosoma platyrhinos, provides insight into chromosomal rearrangements among reptiles.</title>
        <authorList>
            <person name="Koochekian N."/>
            <person name="Ascanio A."/>
            <person name="Farleigh K."/>
            <person name="Card D.C."/>
            <person name="Schield D.R."/>
            <person name="Castoe T.A."/>
            <person name="Jezkova T."/>
        </authorList>
    </citation>
    <scope>NUCLEOTIDE SEQUENCE [LARGE SCALE GENOMIC DNA]</scope>
    <source>
        <strain evidence="4">NK-2021</strain>
    </source>
</reference>
<dbReference type="PANTHER" id="PTHR46806">
    <property type="entry name" value="F5/8 TYPE C DOMAIN-CONTAINING PROTEIN"/>
    <property type="match status" value="1"/>
</dbReference>
<dbReference type="Pfam" id="PF00754">
    <property type="entry name" value="F5_F8_type_C"/>
    <property type="match status" value="1"/>
</dbReference>
<gene>
    <name evidence="4" type="ORF">JD844_005505</name>
</gene>
<evidence type="ECO:0000256" key="1">
    <source>
        <dbReference type="ARBA" id="ARBA00023157"/>
    </source>
</evidence>
<dbReference type="Pfam" id="PF03815">
    <property type="entry name" value="LCCL"/>
    <property type="match status" value="1"/>
</dbReference>
<dbReference type="SUPFAM" id="SSF69848">
    <property type="entry name" value="LCCL domain"/>
    <property type="match status" value="1"/>
</dbReference>
<keyword evidence="5" id="KW-1185">Reference proteome</keyword>
<sequence length="511" mass="55818">MNTSITILFNSTVHRSGRGFLISYASGHQTELSQNSPFIHTSYIFFLQTSVLCKAAVHAGVILDEQGGEITVLREKGITLYESAFANGLYSKRGSLSEKRLIFQKACAGTLEIAGFNASSYWQEQNVMGEEKAWTPDHAAFGVDGLSWAANLNSEDEWLEIDLGGRKNITGIITKGSSHQHNYYVKSYQVLSSRDGKNWKVYKANGGNEAKIFEGNNDSHQEVSNAFIPPILARYLRIIPQSWNQKVALKVALSGCQAARPKALRPYSDSESEELENWDLHSGPKELPILTSSPAIFTEIPGIVISSEKTGKKRKATLDQDCGLTKDSSLMYPIPEASQIVPGGSLQLSTSEITSFHGAGMPVDVGRAQSPEYAEPDVVQASPNSQTAPLTFKPAADEGYTLPLIVNHYDVPSKYHEYAEPLPPEHEYATPFTEQATEPEGNTCRKNVSAIKAVPSSKSLSGGLPSLGCPEVQMQYDFPVQRPAEMRASQVAEVDLQEGSIEAGSARRILQ</sequence>
<accession>A0ABQ7TP33</accession>
<comment type="caution">
    <text evidence="4">The sequence shown here is derived from an EMBL/GenBank/DDBJ whole genome shotgun (WGS) entry which is preliminary data.</text>
</comment>
<dbReference type="PROSITE" id="PS50820">
    <property type="entry name" value="LCCL"/>
    <property type="match status" value="1"/>
</dbReference>
<dbReference type="Proteomes" id="UP000826234">
    <property type="component" value="Unassembled WGS sequence"/>
</dbReference>
<keyword evidence="1" id="KW-1015">Disulfide bond</keyword>
<dbReference type="PROSITE" id="PS50022">
    <property type="entry name" value="FA58C_3"/>
    <property type="match status" value="1"/>
</dbReference>
<dbReference type="PROSITE" id="PS01285">
    <property type="entry name" value="FA58C_1"/>
    <property type="match status" value="1"/>
</dbReference>
<dbReference type="CDD" id="cd00057">
    <property type="entry name" value="FA58C"/>
    <property type="match status" value="1"/>
</dbReference>
<protein>
    <recommendedName>
        <fullName evidence="6">Discoidin, CUB and LCCL domain containing 2</fullName>
    </recommendedName>
</protein>
<evidence type="ECO:0000259" key="3">
    <source>
        <dbReference type="PROSITE" id="PS50820"/>
    </source>
</evidence>
<dbReference type="PANTHER" id="PTHR46806:SF6">
    <property type="entry name" value="DISCOIDIN, CUB AND LCCL DOMAIN CONTAINING 1"/>
    <property type="match status" value="1"/>
</dbReference>
<dbReference type="Gene3D" id="2.170.130.20">
    <property type="entry name" value="LCCL-like domain"/>
    <property type="match status" value="1"/>
</dbReference>
<proteinExistence type="predicted"/>
<name>A0ABQ7TP33_PHRPL</name>
<dbReference type="SMART" id="SM00231">
    <property type="entry name" value="FA58C"/>
    <property type="match status" value="1"/>
</dbReference>
<dbReference type="EMBL" id="JAIPUX010000035">
    <property type="protein sequence ID" value="KAH0631249.1"/>
    <property type="molecule type" value="Genomic_DNA"/>
</dbReference>
<dbReference type="SUPFAM" id="SSF49785">
    <property type="entry name" value="Galactose-binding domain-like"/>
    <property type="match status" value="1"/>
</dbReference>
<dbReference type="InterPro" id="IPR000421">
    <property type="entry name" value="FA58C"/>
</dbReference>
<dbReference type="InterPro" id="IPR008979">
    <property type="entry name" value="Galactose-bd-like_sf"/>
</dbReference>
<evidence type="ECO:0000259" key="2">
    <source>
        <dbReference type="PROSITE" id="PS50022"/>
    </source>
</evidence>
<dbReference type="InterPro" id="IPR004043">
    <property type="entry name" value="LCCL"/>
</dbReference>
<feature type="domain" description="LCCL" evidence="3">
    <location>
        <begin position="39"/>
        <end position="101"/>
    </location>
</feature>
<dbReference type="Gene3D" id="2.60.120.260">
    <property type="entry name" value="Galactose-binding domain-like"/>
    <property type="match status" value="1"/>
</dbReference>
<evidence type="ECO:0008006" key="6">
    <source>
        <dbReference type="Google" id="ProtNLM"/>
    </source>
</evidence>
<evidence type="ECO:0000313" key="5">
    <source>
        <dbReference type="Proteomes" id="UP000826234"/>
    </source>
</evidence>
<feature type="domain" description="F5/8 type C" evidence="2">
    <location>
        <begin position="96"/>
        <end position="256"/>
    </location>
</feature>
<dbReference type="InterPro" id="IPR050633">
    <property type="entry name" value="Neuropilin_MCO_CoagFactor"/>
</dbReference>